<organism evidence="2">
    <name type="scientific">Cucumis melo</name>
    <name type="common">Muskmelon</name>
    <dbReference type="NCBI Taxonomy" id="3656"/>
    <lineage>
        <taxon>Eukaryota</taxon>
        <taxon>Viridiplantae</taxon>
        <taxon>Streptophyta</taxon>
        <taxon>Embryophyta</taxon>
        <taxon>Tracheophyta</taxon>
        <taxon>Spermatophyta</taxon>
        <taxon>Magnoliopsida</taxon>
        <taxon>eudicotyledons</taxon>
        <taxon>Gunneridae</taxon>
        <taxon>Pentapetalae</taxon>
        <taxon>rosids</taxon>
        <taxon>fabids</taxon>
        <taxon>Cucurbitales</taxon>
        <taxon>Cucurbitaceae</taxon>
        <taxon>Benincaseae</taxon>
        <taxon>Cucumis</taxon>
    </lineage>
</organism>
<name>A0A9I9CD48_CUCME</name>
<dbReference type="EnsemblPlants" id="MELO3C001764.2.1">
    <property type="protein sequence ID" value="MELO3C001764.2.1"/>
    <property type="gene ID" value="MELO3C001764.2"/>
</dbReference>
<evidence type="ECO:0000256" key="1">
    <source>
        <dbReference type="SAM" id="MobiDB-lite"/>
    </source>
</evidence>
<evidence type="ECO:0000313" key="2">
    <source>
        <dbReference type="EnsemblPlants" id="MELO3C001764.2.1"/>
    </source>
</evidence>
<sequence length="73" mass="8835">MVAENEGGREKRRGAAASGDLKPRGDPKWMGSRGGRRWPRQTTTTRTETEEEEIWWRKRLAEKRLQRERWRRR</sequence>
<dbReference type="Gramene" id="MELO3C001764.2.1">
    <property type="protein sequence ID" value="MELO3C001764.2.1"/>
    <property type="gene ID" value="MELO3C001764.2"/>
</dbReference>
<feature type="region of interest" description="Disordered" evidence="1">
    <location>
        <begin position="1"/>
        <end position="51"/>
    </location>
</feature>
<protein>
    <submittedName>
        <fullName evidence="2">Uncharacterized protein</fullName>
    </submittedName>
</protein>
<accession>A0A9I9CD48</accession>
<proteinExistence type="predicted"/>
<dbReference type="AlphaFoldDB" id="A0A9I9CD48"/>
<reference evidence="2" key="1">
    <citation type="submission" date="2023-03" db="UniProtKB">
        <authorList>
            <consortium name="EnsemblPlants"/>
        </authorList>
    </citation>
    <scope>IDENTIFICATION</scope>
</reference>